<dbReference type="InterPro" id="IPR051917">
    <property type="entry name" value="Transposase-Integrase"/>
</dbReference>
<organism evidence="1 2">
    <name type="scientific">Amycolatopsis speibonae</name>
    <dbReference type="NCBI Taxonomy" id="1450224"/>
    <lineage>
        <taxon>Bacteria</taxon>
        <taxon>Bacillati</taxon>
        <taxon>Actinomycetota</taxon>
        <taxon>Actinomycetes</taxon>
        <taxon>Pseudonocardiales</taxon>
        <taxon>Pseudonocardiaceae</taxon>
        <taxon>Amycolatopsis</taxon>
    </lineage>
</organism>
<dbReference type="PANTHER" id="PTHR10948">
    <property type="entry name" value="TRANSPOSASE"/>
    <property type="match status" value="1"/>
</dbReference>
<name>A0ABV7NPE9_9PSEU</name>
<dbReference type="EMBL" id="JBHRWK010000003">
    <property type="protein sequence ID" value="MFC3448047.1"/>
    <property type="molecule type" value="Genomic_DNA"/>
</dbReference>
<gene>
    <name evidence="1" type="ORF">ACFOSH_01265</name>
</gene>
<accession>A0ABV7NPE9</accession>
<dbReference type="PANTHER" id="PTHR10948:SF23">
    <property type="entry name" value="TRANSPOSASE INSI FOR INSERTION SEQUENCE ELEMENT IS30A-RELATED"/>
    <property type="match status" value="1"/>
</dbReference>
<sequence length="207" mass="23310">MKERKVRKSPFLTRVVHEGLRKKWAPMQIACRLRLDHPLDHSRWVSHDAIYQALFVQAKGTLRAEVAEDRAVPGFWEGDSIVGANNQSQIATLVEWRTRFVMLMRIPHDRTAENVAPTAGRQDEHLARRSQKQRHLGSGWRWAAAGSSPWPPGCRCIFVTRVHLGNAAATRTPMVCCASTFPKEPTCPGIHKANSTTGRGRRWDGSS</sequence>
<evidence type="ECO:0000313" key="2">
    <source>
        <dbReference type="Proteomes" id="UP001595645"/>
    </source>
</evidence>
<dbReference type="Proteomes" id="UP001595645">
    <property type="component" value="Unassembled WGS sequence"/>
</dbReference>
<evidence type="ECO:0000313" key="1">
    <source>
        <dbReference type="EMBL" id="MFC3448047.1"/>
    </source>
</evidence>
<protein>
    <submittedName>
        <fullName evidence="1">Transposase</fullName>
    </submittedName>
</protein>
<comment type="caution">
    <text evidence="1">The sequence shown here is derived from an EMBL/GenBank/DDBJ whole genome shotgun (WGS) entry which is preliminary data.</text>
</comment>
<keyword evidence="2" id="KW-1185">Reference proteome</keyword>
<proteinExistence type="predicted"/>
<dbReference type="RefSeq" id="WP_378236736.1">
    <property type="nucleotide sequence ID" value="NZ_JBHRWK010000003.1"/>
</dbReference>
<reference evidence="2" key="1">
    <citation type="journal article" date="2019" name="Int. J. Syst. Evol. Microbiol.">
        <title>The Global Catalogue of Microorganisms (GCM) 10K type strain sequencing project: providing services to taxonomists for standard genome sequencing and annotation.</title>
        <authorList>
            <consortium name="The Broad Institute Genomics Platform"/>
            <consortium name="The Broad Institute Genome Sequencing Center for Infectious Disease"/>
            <person name="Wu L."/>
            <person name="Ma J."/>
        </authorList>
    </citation>
    <scope>NUCLEOTIDE SEQUENCE [LARGE SCALE GENOMIC DNA]</scope>
    <source>
        <strain evidence="2">CGMCC 4.7676</strain>
    </source>
</reference>